<dbReference type="Pfam" id="PF21788">
    <property type="entry name" value="TNP-like_GBD"/>
    <property type="match status" value="1"/>
</dbReference>
<protein>
    <recommendedName>
        <fullName evidence="1">Transposable element P transposase-like GTP-binding insertion domain-containing protein</fullName>
    </recommendedName>
</protein>
<organism evidence="2 3">
    <name type="scientific">Parnassius mnemosyne</name>
    <name type="common">clouded apollo</name>
    <dbReference type="NCBI Taxonomy" id="213953"/>
    <lineage>
        <taxon>Eukaryota</taxon>
        <taxon>Metazoa</taxon>
        <taxon>Ecdysozoa</taxon>
        <taxon>Arthropoda</taxon>
        <taxon>Hexapoda</taxon>
        <taxon>Insecta</taxon>
        <taxon>Pterygota</taxon>
        <taxon>Neoptera</taxon>
        <taxon>Endopterygota</taxon>
        <taxon>Lepidoptera</taxon>
        <taxon>Glossata</taxon>
        <taxon>Ditrysia</taxon>
        <taxon>Papilionoidea</taxon>
        <taxon>Papilionidae</taxon>
        <taxon>Parnassiinae</taxon>
        <taxon>Parnassini</taxon>
        <taxon>Parnassius</taxon>
        <taxon>Driopa</taxon>
    </lineage>
</organism>
<dbReference type="AlphaFoldDB" id="A0AAV1L907"/>
<sequence>MKVKLASQIFRRTVASIMGYLADKDILPTESKDTADLLIFMDNIFDLINGSNNVKNKYAKPLLGPVTPNVVHHKTWMEAIQNVVKEINR</sequence>
<dbReference type="InterPro" id="IPR048366">
    <property type="entry name" value="TNP-like_GBD"/>
</dbReference>
<dbReference type="Proteomes" id="UP001314205">
    <property type="component" value="Unassembled WGS sequence"/>
</dbReference>
<comment type="caution">
    <text evidence="2">The sequence shown here is derived from an EMBL/GenBank/DDBJ whole genome shotgun (WGS) entry which is preliminary data.</text>
</comment>
<gene>
    <name evidence="2" type="ORF">PARMNEM_LOCUS11921</name>
</gene>
<keyword evidence="3" id="KW-1185">Reference proteome</keyword>
<feature type="domain" description="Transposable element P transposase-like GTP-binding insertion" evidence="1">
    <location>
        <begin position="1"/>
        <end position="61"/>
    </location>
</feature>
<proteinExistence type="predicted"/>
<dbReference type="EMBL" id="CAVLGL010000087">
    <property type="protein sequence ID" value="CAK1591756.1"/>
    <property type="molecule type" value="Genomic_DNA"/>
</dbReference>
<evidence type="ECO:0000313" key="3">
    <source>
        <dbReference type="Proteomes" id="UP001314205"/>
    </source>
</evidence>
<accession>A0AAV1L907</accession>
<name>A0AAV1L907_9NEOP</name>
<reference evidence="2 3" key="1">
    <citation type="submission" date="2023-11" db="EMBL/GenBank/DDBJ databases">
        <authorList>
            <person name="Hedman E."/>
            <person name="Englund M."/>
            <person name="Stromberg M."/>
            <person name="Nyberg Akerstrom W."/>
            <person name="Nylinder S."/>
            <person name="Jareborg N."/>
            <person name="Kallberg Y."/>
            <person name="Kronander E."/>
        </authorList>
    </citation>
    <scope>NUCLEOTIDE SEQUENCE [LARGE SCALE GENOMIC DNA]</scope>
</reference>
<evidence type="ECO:0000313" key="2">
    <source>
        <dbReference type="EMBL" id="CAK1591756.1"/>
    </source>
</evidence>
<evidence type="ECO:0000259" key="1">
    <source>
        <dbReference type="Pfam" id="PF21788"/>
    </source>
</evidence>